<evidence type="ECO:0000256" key="2">
    <source>
        <dbReference type="SAM" id="SignalP"/>
    </source>
</evidence>
<dbReference type="EMBL" id="JAADJZ010000022">
    <property type="protein sequence ID" value="KAF2867700.1"/>
    <property type="molecule type" value="Genomic_DNA"/>
</dbReference>
<feature type="signal peptide" evidence="2">
    <location>
        <begin position="1"/>
        <end position="18"/>
    </location>
</feature>
<dbReference type="Proteomes" id="UP000481861">
    <property type="component" value="Unassembled WGS sequence"/>
</dbReference>
<feature type="region of interest" description="Disordered" evidence="1">
    <location>
        <begin position="61"/>
        <end position="92"/>
    </location>
</feature>
<gene>
    <name evidence="3" type="ORF">BDV95DRAFT_173243</name>
</gene>
<comment type="caution">
    <text evidence="3">The sequence shown here is derived from an EMBL/GenBank/DDBJ whole genome shotgun (WGS) entry which is preliminary data.</text>
</comment>
<protein>
    <submittedName>
        <fullName evidence="3">Uncharacterized protein</fullName>
    </submittedName>
</protein>
<keyword evidence="2" id="KW-0732">Signal</keyword>
<evidence type="ECO:0000313" key="4">
    <source>
        <dbReference type="Proteomes" id="UP000481861"/>
    </source>
</evidence>
<evidence type="ECO:0000313" key="3">
    <source>
        <dbReference type="EMBL" id="KAF2867700.1"/>
    </source>
</evidence>
<keyword evidence="4" id="KW-1185">Reference proteome</keyword>
<proteinExistence type="predicted"/>
<organism evidence="3 4">
    <name type="scientific">Massariosphaeria phaeospora</name>
    <dbReference type="NCBI Taxonomy" id="100035"/>
    <lineage>
        <taxon>Eukaryota</taxon>
        <taxon>Fungi</taxon>
        <taxon>Dikarya</taxon>
        <taxon>Ascomycota</taxon>
        <taxon>Pezizomycotina</taxon>
        <taxon>Dothideomycetes</taxon>
        <taxon>Pleosporomycetidae</taxon>
        <taxon>Pleosporales</taxon>
        <taxon>Pleosporales incertae sedis</taxon>
        <taxon>Massariosphaeria</taxon>
    </lineage>
</organism>
<name>A0A7C8M234_9PLEO</name>
<dbReference type="AlphaFoldDB" id="A0A7C8M234"/>
<sequence length="117" mass="13179">MLVIIALLPLYLALSVRSSITLWLEECRWLADEEISMFARLFKGNRASGDDDPWNARMATATEDEMMGGGTRDTGRNEEMEVVSGRKHPSWTGCSTAPRPRFHLVAAFSINYILRTT</sequence>
<accession>A0A7C8M234</accession>
<evidence type="ECO:0000256" key="1">
    <source>
        <dbReference type="SAM" id="MobiDB-lite"/>
    </source>
</evidence>
<reference evidence="3 4" key="1">
    <citation type="submission" date="2020-01" db="EMBL/GenBank/DDBJ databases">
        <authorList>
            <consortium name="DOE Joint Genome Institute"/>
            <person name="Haridas S."/>
            <person name="Albert R."/>
            <person name="Binder M."/>
            <person name="Bloem J."/>
            <person name="Labutti K."/>
            <person name="Salamov A."/>
            <person name="Andreopoulos B."/>
            <person name="Baker S.E."/>
            <person name="Barry K."/>
            <person name="Bills G."/>
            <person name="Bluhm B.H."/>
            <person name="Cannon C."/>
            <person name="Castanera R."/>
            <person name="Culley D.E."/>
            <person name="Daum C."/>
            <person name="Ezra D."/>
            <person name="Gonzalez J.B."/>
            <person name="Henrissat B."/>
            <person name="Kuo A."/>
            <person name="Liang C."/>
            <person name="Lipzen A."/>
            <person name="Lutzoni F."/>
            <person name="Magnuson J."/>
            <person name="Mondo S."/>
            <person name="Nolan M."/>
            <person name="Ohm R."/>
            <person name="Pangilinan J."/>
            <person name="Park H.-J.H."/>
            <person name="Ramirez L."/>
            <person name="Alfaro M."/>
            <person name="Sun H."/>
            <person name="Tritt A."/>
            <person name="Yoshinaga Y."/>
            <person name="Zwiers L.-H.L."/>
            <person name="Turgeon B.G."/>
            <person name="Goodwin S.B."/>
            <person name="Spatafora J.W."/>
            <person name="Crous P.W."/>
            <person name="Grigoriev I.V."/>
        </authorList>
    </citation>
    <scope>NUCLEOTIDE SEQUENCE [LARGE SCALE GENOMIC DNA]</scope>
    <source>
        <strain evidence="3 4">CBS 611.86</strain>
    </source>
</reference>
<feature type="chain" id="PRO_5028918093" evidence="2">
    <location>
        <begin position="19"/>
        <end position="117"/>
    </location>
</feature>